<feature type="non-terminal residue" evidence="2">
    <location>
        <position position="1"/>
    </location>
</feature>
<proteinExistence type="predicted"/>
<evidence type="ECO:0000313" key="3">
    <source>
        <dbReference type="Proteomes" id="UP001165090"/>
    </source>
</evidence>
<accession>A0ABQ5RRH7</accession>
<sequence>SNLPTTSSGITAAAAVAAAAAAAATAAAGGGSVLRWPSSRGSPRSSFNSGGSGARRPVTPNQSRLSSNNVQGNIVIAAGGVGSQSTVLPPLGPQQGRPAGSILDTVILPSPPGSAAGDRRPSRMQTMTRAAPMVSAIFETLPQLGFGADGASSGGGAAASGILFPPTSLGGPLLDGDRLGQLTRLTTDAASVAASVANLLAPPKPTQGGPAVAAAVAGGNVAGAAAGADGSSALPGAATSVNKDAQTKQQPKGGDGALGPLFESAVSDEE</sequence>
<gene>
    <name evidence="2" type="ORF">VaNZ11_002169</name>
</gene>
<feature type="non-terminal residue" evidence="2">
    <location>
        <position position="270"/>
    </location>
</feature>
<comment type="caution">
    <text evidence="2">The sequence shown here is derived from an EMBL/GenBank/DDBJ whole genome shotgun (WGS) entry which is preliminary data.</text>
</comment>
<organism evidence="2 3">
    <name type="scientific">Volvox africanus</name>
    <dbReference type="NCBI Taxonomy" id="51714"/>
    <lineage>
        <taxon>Eukaryota</taxon>
        <taxon>Viridiplantae</taxon>
        <taxon>Chlorophyta</taxon>
        <taxon>core chlorophytes</taxon>
        <taxon>Chlorophyceae</taxon>
        <taxon>CS clade</taxon>
        <taxon>Chlamydomonadales</taxon>
        <taxon>Volvocaceae</taxon>
        <taxon>Volvox</taxon>
    </lineage>
</organism>
<evidence type="ECO:0000313" key="2">
    <source>
        <dbReference type="EMBL" id="GLI60140.1"/>
    </source>
</evidence>
<name>A0ABQ5RRH7_9CHLO</name>
<feature type="region of interest" description="Disordered" evidence="1">
    <location>
        <begin position="31"/>
        <end position="67"/>
    </location>
</feature>
<keyword evidence="3" id="KW-1185">Reference proteome</keyword>
<evidence type="ECO:0000256" key="1">
    <source>
        <dbReference type="SAM" id="MobiDB-lite"/>
    </source>
</evidence>
<protein>
    <submittedName>
        <fullName evidence="2">Uncharacterized protein</fullName>
    </submittedName>
</protein>
<reference evidence="2 3" key="1">
    <citation type="journal article" date="2023" name="IScience">
        <title>Expanded male sex-determining region conserved during the evolution of homothallism in the green alga Volvox.</title>
        <authorList>
            <person name="Yamamoto K."/>
            <person name="Matsuzaki R."/>
            <person name="Mahakham W."/>
            <person name="Heman W."/>
            <person name="Sekimoto H."/>
            <person name="Kawachi M."/>
            <person name="Minakuchi Y."/>
            <person name="Toyoda A."/>
            <person name="Nozaki H."/>
        </authorList>
    </citation>
    <scope>NUCLEOTIDE SEQUENCE [LARGE SCALE GENOMIC DNA]</scope>
    <source>
        <strain evidence="2 3">NIES-4468</strain>
    </source>
</reference>
<feature type="compositionally biased region" description="Low complexity" evidence="1">
    <location>
        <begin position="224"/>
        <end position="238"/>
    </location>
</feature>
<dbReference type="EMBL" id="BSDZ01000005">
    <property type="protein sequence ID" value="GLI60140.1"/>
    <property type="molecule type" value="Genomic_DNA"/>
</dbReference>
<dbReference type="Proteomes" id="UP001165090">
    <property type="component" value="Unassembled WGS sequence"/>
</dbReference>
<feature type="compositionally biased region" description="Low complexity" evidence="1">
    <location>
        <begin position="37"/>
        <end position="49"/>
    </location>
</feature>
<feature type="compositionally biased region" description="Polar residues" evidence="1">
    <location>
        <begin position="239"/>
        <end position="250"/>
    </location>
</feature>
<feature type="region of interest" description="Disordered" evidence="1">
    <location>
        <begin position="224"/>
        <end position="270"/>
    </location>
</feature>